<dbReference type="AlphaFoldDB" id="A0A1W1I3R8"/>
<dbReference type="EMBL" id="LT828648">
    <property type="protein sequence ID" value="SLM47483.1"/>
    <property type="molecule type" value="Genomic_DNA"/>
</dbReference>
<dbReference type="InterPro" id="IPR036737">
    <property type="entry name" value="OmpA-like_sf"/>
</dbReference>
<reference evidence="5 6" key="1">
    <citation type="submission" date="2017-03" db="EMBL/GenBank/DDBJ databases">
        <authorList>
            <person name="Afonso C.L."/>
            <person name="Miller P.J."/>
            <person name="Scott M.A."/>
            <person name="Spackman E."/>
            <person name="Goraichik I."/>
            <person name="Dimitrov K.M."/>
            <person name="Suarez D.L."/>
            <person name="Swayne D.E."/>
        </authorList>
    </citation>
    <scope>NUCLEOTIDE SEQUENCE [LARGE SCALE GENOMIC DNA]</scope>
    <source>
        <strain evidence="5">Genome sequencing of Nitrospira japonica strain NJ11</strain>
    </source>
</reference>
<protein>
    <recommendedName>
        <fullName evidence="4">OmpA-like domain-containing protein</fullName>
    </recommendedName>
</protein>
<feature type="region of interest" description="Disordered" evidence="2">
    <location>
        <begin position="446"/>
        <end position="515"/>
    </location>
</feature>
<dbReference type="SUPFAM" id="SSF103088">
    <property type="entry name" value="OmpA-like"/>
    <property type="match status" value="1"/>
</dbReference>
<keyword evidence="1" id="KW-0472">Membrane</keyword>
<dbReference type="GO" id="GO:0016020">
    <property type="term" value="C:membrane"/>
    <property type="evidence" value="ECO:0007669"/>
    <property type="project" value="UniProtKB-UniRule"/>
</dbReference>
<dbReference type="PANTHER" id="PTHR30329:SF21">
    <property type="entry name" value="LIPOPROTEIN YIAD-RELATED"/>
    <property type="match status" value="1"/>
</dbReference>
<dbReference type="InterPro" id="IPR006665">
    <property type="entry name" value="OmpA-like"/>
</dbReference>
<sequence length="515" mass="55492">MSIYFTRTASACLLSAMTLAPVVAWADDLDTIRFGEAALSFASGSIQRTTPQDGVVNVTTGDNQTTGDRMQLGLQDTLYLRLKNPADASVGDLYTVFKRARKVFHPVTREYLGYLVIRLAVVEVVQVDKTLITVRAIRAYGAVSPGDPVAKFALPTESEPDSTPSSGAVNGIVVELQADKGMTLVAQRNIVYVDRGSHDGLRAGDVVEVIRSGGNLPPRNVGEIKILSTEARTSTALITRSTSRILPGDRFRIKASEGDAVPVSMPVPHEVQPLNTTRQDANALQAVEAVPSQLKNTQPVSRETRITLSDPMKQLRYESGEAAIRPDGYKILDALTEYLKTAPADQLIRVEGHADDMEIGPALKSRYQTNWDLSKARASGVLRYLVEKGGIDSARISSVGYGDTKPLVSNATEAGRQKNRRVDVVLYLPESDPTLPEQTRGAVIEERAQRVGGPPVHKSEVSMASADQVPAPPTVTDRVPERDSAVQVQTEKAAESAAAIAQEQPPAEASVPLQP</sequence>
<dbReference type="KEGG" id="nja:NSJP_1311"/>
<dbReference type="CDD" id="cd07185">
    <property type="entry name" value="OmpA_C-like"/>
    <property type="match status" value="1"/>
</dbReference>
<dbReference type="PROSITE" id="PS51123">
    <property type="entry name" value="OMPA_2"/>
    <property type="match status" value="1"/>
</dbReference>
<feature type="compositionally biased region" description="Low complexity" evidence="2">
    <location>
        <begin position="495"/>
        <end position="515"/>
    </location>
</feature>
<evidence type="ECO:0000313" key="6">
    <source>
        <dbReference type="Proteomes" id="UP000192042"/>
    </source>
</evidence>
<dbReference type="Proteomes" id="UP000192042">
    <property type="component" value="Chromosome I"/>
</dbReference>
<gene>
    <name evidence="5" type="ORF">NSJP_1311</name>
</gene>
<feature type="chain" id="PRO_5010717142" description="OmpA-like domain-containing protein" evidence="3">
    <location>
        <begin position="27"/>
        <end position="515"/>
    </location>
</feature>
<feature type="domain" description="OmpA-like" evidence="4">
    <location>
        <begin position="304"/>
        <end position="430"/>
    </location>
</feature>
<organism evidence="5 6">
    <name type="scientific">Nitrospira japonica</name>
    <dbReference type="NCBI Taxonomy" id="1325564"/>
    <lineage>
        <taxon>Bacteria</taxon>
        <taxon>Pseudomonadati</taxon>
        <taxon>Nitrospirota</taxon>
        <taxon>Nitrospiria</taxon>
        <taxon>Nitrospirales</taxon>
        <taxon>Nitrospiraceae</taxon>
        <taxon>Nitrospira</taxon>
    </lineage>
</organism>
<dbReference type="PANTHER" id="PTHR30329">
    <property type="entry name" value="STATOR ELEMENT OF FLAGELLAR MOTOR COMPLEX"/>
    <property type="match status" value="1"/>
</dbReference>
<dbReference type="STRING" id="1325564.NSJP_1311"/>
<dbReference type="Gene3D" id="3.30.1330.60">
    <property type="entry name" value="OmpA-like domain"/>
    <property type="match status" value="1"/>
</dbReference>
<keyword evidence="6" id="KW-1185">Reference proteome</keyword>
<evidence type="ECO:0000256" key="2">
    <source>
        <dbReference type="SAM" id="MobiDB-lite"/>
    </source>
</evidence>
<evidence type="ECO:0000313" key="5">
    <source>
        <dbReference type="EMBL" id="SLM47483.1"/>
    </source>
</evidence>
<keyword evidence="3" id="KW-0732">Signal</keyword>
<evidence type="ECO:0000259" key="4">
    <source>
        <dbReference type="PROSITE" id="PS51123"/>
    </source>
</evidence>
<feature type="signal peptide" evidence="3">
    <location>
        <begin position="1"/>
        <end position="26"/>
    </location>
</feature>
<name>A0A1W1I3R8_9BACT</name>
<evidence type="ECO:0000256" key="1">
    <source>
        <dbReference type="PROSITE-ProRule" id="PRU00473"/>
    </source>
</evidence>
<dbReference type="InterPro" id="IPR050330">
    <property type="entry name" value="Bact_OuterMem_StrucFunc"/>
</dbReference>
<dbReference type="Pfam" id="PF00691">
    <property type="entry name" value="OmpA"/>
    <property type="match status" value="1"/>
</dbReference>
<evidence type="ECO:0000256" key="3">
    <source>
        <dbReference type="SAM" id="SignalP"/>
    </source>
</evidence>
<dbReference type="RefSeq" id="WP_080886005.1">
    <property type="nucleotide sequence ID" value="NZ_LT828648.1"/>
</dbReference>
<proteinExistence type="predicted"/>
<accession>A0A1W1I3R8</accession>
<dbReference type="OrthoDB" id="9782229at2"/>